<protein>
    <submittedName>
        <fullName evidence="1">Peptide ABC transporter permease</fullName>
    </submittedName>
</protein>
<comment type="caution">
    <text evidence="1">The sequence shown here is derived from an EMBL/GenBank/DDBJ whole genome shotgun (WGS) entry which is preliminary data.</text>
</comment>
<evidence type="ECO:0000313" key="2">
    <source>
        <dbReference type="Proteomes" id="UP000264719"/>
    </source>
</evidence>
<gene>
    <name evidence="1" type="ORF">DCS45_12815</name>
</gene>
<name>A0A348WDX6_9RHOB</name>
<accession>A0A348WDX6</accession>
<evidence type="ECO:0000313" key="1">
    <source>
        <dbReference type="EMBL" id="HAR52738.1"/>
    </source>
</evidence>
<dbReference type="EMBL" id="DMVW01000124">
    <property type="protein sequence ID" value="HAR52738.1"/>
    <property type="molecule type" value="Genomic_DNA"/>
</dbReference>
<feature type="non-terminal residue" evidence="1">
    <location>
        <position position="1"/>
    </location>
</feature>
<reference evidence="1 2" key="1">
    <citation type="journal article" date="2018" name="Nat. Biotechnol.">
        <title>A standardized bacterial taxonomy based on genome phylogeny substantially revises the tree of life.</title>
        <authorList>
            <person name="Parks D.H."/>
            <person name="Chuvochina M."/>
            <person name="Waite D.W."/>
            <person name="Rinke C."/>
            <person name="Skarshewski A."/>
            <person name="Chaumeil P.A."/>
            <person name="Hugenholtz P."/>
        </authorList>
    </citation>
    <scope>NUCLEOTIDE SEQUENCE [LARGE SCALE GENOMIC DNA]</scope>
    <source>
        <strain evidence="1">UBA9169</strain>
    </source>
</reference>
<dbReference type="AlphaFoldDB" id="A0A348WDX6"/>
<sequence length="34" mass="3620">WLVLIPGAVLFLLVLAINLMGDGLRDVTAPEGRS</sequence>
<dbReference type="Proteomes" id="UP000264719">
    <property type="component" value="Unassembled WGS sequence"/>
</dbReference>
<organism evidence="1 2">
    <name type="scientific">Roseovarius nubinhibens</name>
    <dbReference type="NCBI Taxonomy" id="314263"/>
    <lineage>
        <taxon>Bacteria</taxon>
        <taxon>Pseudomonadati</taxon>
        <taxon>Pseudomonadota</taxon>
        <taxon>Alphaproteobacteria</taxon>
        <taxon>Rhodobacterales</taxon>
        <taxon>Roseobacteraceae</taxon>
        <taxon>Roseovarius</taxon>
    </lineage>
</organism>
<proteinExistence type="predicted"/>